<comment type="caution">
    <text evidence="1">The sequence shown here is derived from an EMBL/GenBank/DDBJ whole genome shotgun (WGS) entry which is preliminary data.</text>
</comment>
<organism evidence="1 2">
    <name type="scientific">Striga asiatica</name>
    <name type="common">Asiatic witchweed</name>
    <name type="synonym">Buchnera asiatica</name>
    <dbReference type="NCBI Taxonomy" id="4170"/>
    <lineage>
        <taxon>Eukaryota</taxon>
        <taxon>Viridiplantae</taxon>
        <taxon>Streptophyta</taxon>
        <taxon>Embryophyta</taxon>
        <taxon>Tracheophyta</taxon>
        <taxon>Spermatophyta</taxon>
        <taxon>Magnoliopsida</taxon>
        <taxon>eudicotyledons</taxon>
        <taxon>Gunneridae</taxon>
        <taxon>Pentapetalae</taxon>
        <taxon>asterids</taxon>
        <taxon>lamiids</taxon>
        <taxon>Lamiales</taxon>
        <taxon>Orobanchaceae</taxon>
        <taxon>Buchnereae</taxon>
        <taxon>Striga</taxon>
    </lineage>
</organism>
<proteinExistence type="predicted"/>
<keyword evidence="2" id="KW-1185">Reference proteome</keyword>
<protein>
    <submittedName>
        <fullName evidence="1">Tetratricopeptide repeat protein</fullName>
    </submittedName>
</protein>
<reference evidence="2" key="1">
    <citation type="journal article" date="2019" name="Curr. Biol.">
        <title>Genome Sequence of Striga asiatica Provides Insight into the Evolution of Plant Parasitism.</title>
        <authorList>
            <person name="Yoshida S."/>
            <person name="Kim S."/>
            <person name="Wafula E.K."/>
            <person name="Tanskanen J."/>
            <person name="Kim Y.M."/>
            <person name="Honaas L."/>
            <person name="Yang Z."/>
            <person name="Spallek T."/>
            <person name="Conn C.E."/>
            <person name="Ichihashi Y."/>
            <person name="Cheong K."/>
            <person name="Cui S."/>
            <person name="Der J.P."/>
            <person name="Gundlach H."/>
            <person name="Jiao Y."/>
            <person name="Hori C."/>
            <person name="Ishida J.K."/>
            <person name="Kasahara H."/>
            <person name="Kiba T."/>
            <person name="Kim M.S."/>
            <person name="Koo N."/>
            <person name="Laohavisit A."/>
            <person name="Lee Y.H."/>
            <person name="Lumba S."/>
            <person name="McCourt P."/>
            <person name="Mortimer J.C."/>
            <person name="Mutuku J.M."/>
            <person name="Nomura T."/>
            <person name="Sasaki-Sekimoto Y."/>
            <person name="Seto Y."/>
            <person name="Wang Y."/>
            <person name="Wakatake T."/>
            <person name="Sakakibara H."/>
            <person name="Demura T."/>
            <person name="Yamaguchi S."/>
            <person name="Yoneyama K."/>
            <person name="Manabe R.I."/>
            <person name="Nelson D.C."/>
            <person name="Schulman A.H."/>
            <person name="Timko M.P."/>
            <person name="dePamphilis C.W."/>
            <person name="Choi D."/>
            <person name="Shirasu K."/>
        </authorList>
    </citation>
    <scope>NUCLEOTIDE SEQUENCE [LARGE SCALE GENOMIC DNA]</scope>
    <source>
        <strain evidence="2">cv. UVA1</strain>
    </source>
</reference>
<sequence>MWWEKAICSSNTNQPPPVQKMQKMHVRRNSGPSLRNLASTVNPTLFPPLQIMKMKLVRGNPVQPTRATHGVQIRGPPTFTGERPVFSVGSSITLAHEKVVVDKGKKYLANGGTRNIFFHNLEFSTKCEFQLATHNGNLDYLCCKTSR</sequence>
<dbReference type="Proteomes" id="UP000325081">
    <property type="component" value="Unassembled WGS sequence"/>
</dbReference>
<evidence type="ECO:0000313" key="1">
    <source>
        <dbReference type="EMBL" id="GER30039.1"/>
    </source>
</evidence>
<evidence type="ECO:0000313" key="2">
    <source>
        <dbReference type="Proteomes" id="UP000325081"/>
    </source>
</evidence>
<accession>A0A5A7PB39</accession>
<gene>
    <name evidence="1" type="ORF">STAS_05942</name>
</gene>
<dbReference type="AlphaFoldDB" id="A0A5A7PB39"/>
<dbReference type="EMBL" id="BKCP01004294">
    <property type="protein sequence ID" value="GER30039.1"/>
    <property type="molecule type" value="Genomic_DNA"/>
</dbReference>
<name>A0A5A7PB39_STRAF</name>